<keyword evidence="1" id="KW-0472">Membrane</keyword>
<dbReference type="EMBL" id="WHNW01000007">
    <property type="protein sequence ID" value="MPV86411.1"/>
    <property type="molecule type" value="Genomic_DNA"/>
</dbReference>
<organism evidence="2 3">
    <name type="scientific">Ostreibacterium oceani</name>
    <dbReference type="NCBI Taxonomy" id="2654998"/>
    <lineage>
        <taxon>Bacteria</taxon>
        <taxon>Pseudomonadati</taxon>
        <taxon>Pseudomonadota</taxon>
        <taxon>Gammaproteobacteria</taxon>
        <taxon>Cardiobacteriales</taxon>
        <taxon>Ostreibacteriaceae</taxon>
        <taxon>Ostreibacterium</taxon>
    </lineage>
</organism>
<evidence type="ECO:0000313" key="3">
    <source>
        <dbReference type="Proteomes" id="UP000471298"/>
    </source>
</evidence>
<reference evidence="2 3" key="1">
    <citation type="submission" date="2019-10" db="EMBL/GenBank/DDBJ databases">
        <title>Cardiobacteriales fam. a chemoheterotrophic member of the order Cardiobacteriales, and proposal of Cardiobacteriales fam. nov.</title>
        <authorList>
            <person name="Wang C."/>
        </authorList>
    </citation>
    <scope>NUCLEOTIDE SEQUENCE [LARGE SCALE GENOMIC DNA]</scope>
    <source>
        <strain evidence="2 3">ML27</strain>
    </source>
</reference>
<dbReference type="Proteomes" id="UP000471298">
    <property type="component" value="Unassembled WGS sequence"/>
</dbReference>
<feature type="transmembrane region" description="Helical" evidence="1">
    <location>
        <begin position="293"/>
        <end position="311"/>
    </location>
</feature>
<dbReference type="RefSeq" id="WP_152810407.1">
    <property type="nucleotide sequence ID" value="NZ_WHNW01000007.1"/>
</dbReference>
<proteinExistence type="predicted"/>
<evidence type="ECO:0000256" key="1">
    <source>
        <dbReference type="SAM" id="Phobius"/>
    </source>
</evidence>
<feature type="transmembrane region" description="Helical" evidence="1">
    <location>
        <begin position="323"/>
        <end position="343"/>
    </location>
</feature>
<keyword evidence="3" id="KW-1185">Reference proteome</keyword>
<gene>
    <name evidence="2" type="ORF">GCU85_06670</name>
</gene>
<evidence type="ECO:0000313" key="2">
    <source>
        <dbReference type="EMBL" id="MPV86411.1"/>
    </source>
</evidence>
<keyword evidence="1" id="KW-1133">Transmembrane helix</keyword>
<sequence>MSNKEIFRDHPIHAALEGIKEALGNINTESSNDDAILANIGKVIAHIEFQIKCCDPELITHQKITNALKSAKQKIESSGNVLSSYGPFHANFLMNLQDAIGYLNEIPFITPVTTKKSIVQMLKPYDELIERARSTLDTEALKGEHEEIKQLLDSIAEKSKDAKNKHLELDNLYDEWVTDTEENKSLTTKVSDTYSEINEKAEDIFKTHEKVESTNEKLDTLDSFYQKWFEDSTGEESDDNDSNRPLSQELEANRERLSLLIKEIDSILPSGLAAGLAKEYDDVVKKERGLERWWTWVAILMIIVSGLVVFMKTINIEDISEMWLLIFKGALLAIPYGLLIGYASKLASNAKKTADEYEHKKVAASTFILLKEQSNTMINETPQQQEMRCKRPFSKISREQSMITPQLG</sequence>
<dbReference type="InParanoid" id="A0A6N7EV23"/>
<protein>
    <submittedName>
        <fullName evidence="2">Uncharacterized protein</fullName>
    </submittedName>
</protein>
<comment type="caution">
    <text evidence="2">The sequence shown here is derived from an EMBL/GenBank/DDBJ whole genome shotgun (WGS) entry which is preliminary data.</text>
</comment>
<keyword evidence="1" id="KW-0812">Transmembrane</keyword>
<accession>A0A6N7EV23</accession>
<name>A0A6N7EV23_9GAMM</name>
<dbReference type="AlphaFoldDB" id="A0A6N7EV23"/>